<evidence type="ECO:0000313" key="2">
    <source>
        <dbReference type="EMBL" id="PZX60863.1"/>
    </source>
</evidence>
<dbReference type="Proteomes" id="UP000249720">
    <property type="component" value="Unassembled WGS sequence"/>
</dbReference>
<proteinExistence type="predicted"/>
<dbReference type="RefSeq" id="WP_111296682.1">
    <property type="nucleotide sequence ID" value="NZ_QKZV01000008.1"/>
</dbReference>
<reference evidence="2 3" key="1">
    <citation type="submission" date="2018-06" db="EMBL/GenBank/DDBJ databases">
        <title>Genomic Encyclopedia of Archaeal and Bacterial Type Strains, Phase II (KMG-II): from individual species to whole genera.</title>
        <authorList>
            <person name="Goeker M."/>
        </authorList>
    </citation>
    <scope>NUCLEOTIDE SEQUENCE [LARGE SCALE GENOMIC DNA]</scope>
    <source>
        <strain evidence="2 3">DSM 23241</strain>
    </source>
</reference>
<evidence type="ECO:0000313" key="3">
    <source>
        <dbReference type="Proteomes" id="UP000249720"/>
    </source>
</evidence>
<organism evidence="2 3">
    <name type="scientific">Hydrotalea sandarakina</name>
    <dbReference type="NCBI Taxonomy" id="1004304"/>
    <lineage>
        <taxon>Bacteria</taxon>
        <taxon>Pseudomonadati</taxon>
        <taxon>Bacteroidota</taxon>
        <taxon>Chitinophagia</taxon>
        <taxon>Chitinophagales</taxon>
        <taxon>Chitinophagaceae</taxon>
        <taxon>Hydrotalea</taxon>
    </lineage>
</organism>
<dbReference type="EMBL" id="QKZV01000008">
    <property type="protein sequence ID" value="PZX60863.1"/>
    <property type="molecule type" value="Genomic_DNA"/>
</dbReference>
<evidence type="ECO:0008006" key="4">
    <source>
        <dbReference type="Google" id="ProtNLM"/>
    </source>
</evidence>
<keyword evidence="1" id="KW-0812">Transmembrane</keyword>
<evidence type="ECO:0000256" key="1">
    <source>
        <dbReference type="SAM" id="Phobius"/>
    </source>
</evidence>
<keyword evidence="3" id="KW-1185">Reference proteome</keyword>
<gene>
    <name evidence="2" type="ORF">LX80_02347</name>
</gene>
<name>A0A2W7RJ30_9BACT</name>
<comment type="caution">
    <text evidence="2">The sequence shown here is derived from an EMBL/GenBank/DDBJ whole genome shotgun (WGS) entry which is preliminary data.</text>
</comment>
<keyword evidence="1" id="KW-0472">Membrane</keyword>
<sequence>MALYPYKGSVMPGWQRKLLYAIILLNIAFIAFQIAVYVHGHDKRSIFNMLYALLLIGYCVLRLVSTKNPRHYLLVDKEGITWHFPFFKAAETYSWSGMNAIEIQPNTLLLTLQNGQQAAIDLQLGYEPHQIQQIFAAVQQQAKANGVAIRR</sequence>
<feature type="transmembrane region" description="Helical" evidence="1">
    <location>
        <begin position="46"/>
        <end position="64"/>
    </location>
</feature>
<dbReference type="OrthoDB" id="9984020at2"/>
<keyword evidence="1" id="KW-1133">Transmembrane helix</keyword>
<feature type="transmembrane region" description="Helical" evidence="1">
    <location>
        <begin position="18"/>
        <end position="40"/>
    </location>
</feature>
<dbReference type="AlphaFoldDB" id="A0A2W7RJ30"/>
<protein>
    <recommendedName>
        <fullName evidence="4">PH (Pleckstrin Homology) domain-containing protein</fullName>
    </recommendedName>
</protein>
<accession>A0A2W7RJ30</accession>